<dbReference type="Proteomes" id="UP000576792">
    <property type="component" value="Unassembled WGS sequence"/>
</dbReference>
<dbReference type="Pfam" id="PF13649">
    <property type="entry name" value="Methyltransf_25"/>
    <property type="match status" value="1"/>
</dbReference>
<reference evidence="4 5" key="1">
    <citation type="submission" date="2020-03" db="EMBL/GenBank/DDBJ databases">
        <title>Sequencing the genomes of 1000 actinobacteria strains.</title>
        <authorList>
            <person name="Klenk H.-P."/>
        </authorList>
    </citation>
    <scope>NUCLEOTIDE SEQUENCE [LARGE SCALE GENOMIC DNA]</scope>
    <source>
        <strain evidence="4 5">DSM 18964</strain>
    </source>
</reference>
<evidence type="ECO:0000259" key="2">
    <source>
        <dbReference type="Pfam" id="PF13649"/>
    </source>
</evidence>
<keyword evidence="4" id="KW-0808">Transferase</keyword>
<dbReference type="Pfam" id="PF18096">
    <property type="entry name" value="Thump_like"/>
    <property type="match status" value="1"/>
</dbReference>
<keyword evidence="5" id="KW-1185">Reference proteome</keyword>
<evidence type="ECO:0000313" key="4">
    <source>
        <dbReference type="EMBL" id="NJC56645.1"/>
    </source>
</evidence>
<dbReference type="GO" id="GO:0032259">
    <property type="term" value="P:methylation"/>
    <property type="evidence" value="ECO:0007669"/>
    <property type="project" value="UniProtKB-KW"/>
</dbReference>
<gene>
    <name evidence="4" type="ORF">BKA07_001680</name>
</gene>
<proteinExistence type="predicted"/>
<feature type="domain" description="THUMP-like" evidence="3">
    <location>
        <begin position="361"/>
        <end position="432"/>
    </location>
</feature>
<dbReference type="InterPro" id="IPR041497">
    <property type="entry name" value="Thump-like"/>
</dbReference>
<dbReference type="InterPro" id="IPR041698">
    <property type="entry name" value="Methyltransf_25"/>
</dbReference>
<evidence type="ECO:0000313" key="5">
    <source>
        <dbReference type="Proteomes" id="UP000576792"/>
    </source>
</evidence>
<accession>A0A846RYW9</accession>
<comment type="caution">
    <text evidence="4">The sequence shown here is derived from an EMBL/GenBank/DDBJ whole genome shotgun (WGS) entry which is preliminary data.</text>
</comment>
<dbReference type="AlphaFoldDB" id="A0A846RYW9"/>
<dbReference type="EMBL" id="JAATJN010000001">
    <property type="protein sequence ID" value="NJC56645.1"/>
    <property type="molecule type" value="Genomic_DNA"/>
</dbReference>
<keyword evidence="4" id="KW-0489">Methyltransferase</keyword>
<dbReference type="Gene3D" id="3.40.50.150">
    <property type="entry name" value="Vaccinia Virus protein VP39"/>
    <property type="match status" value="1"/>
</dbReference>
<protein>
    <submittedName>
        <fullName evidence="4">2-polyprenyl-3-methyl-5-hydroxy-6-metoxy-1, 4-benzoquinol methylase</fullName>
    </submittedName>
</protein>
<dbReference type="CDD" id="cd02440">
    <property type="entry name" value="AdoMet_MTases"/>
    <property type="match status" value="1"/>
</dbReference>
<dbReference type="GO" id="GO:0008168">
    <property type="term" value="F:methyltransferase activity"/>
    <property type="evidence" value="ECO:0007669"/>
    <property type="project" value="UniProtKB-KW"/>
</dbReference>
<organism evidence="4 5">
    <name type="scientific">Brevibacterium marinum</name>
    <dbReference type="NCBI Taxonomy" id="418643"/>
    <lineage>
        <taxon>Bacteria</taxon>
        <taxon>Bacillati</taxon>
        <taxon>Actinomycetota</taxon>
        <taxon>Actinomycetes</taxon>
        <taxon>Micrococcales</taxon>
        <taxon>Brevibacteriaceae</taxon>
        <taxon>Brevibacterium</taxon>
    </lineage>
</organism>
<evidence type="ECO:0000259" key="3">
    <source>
        <dbReference type="Pfam" id="PF18096"/>
    </source>
</evidence>
<sequence>MDPQTLTELLDVTVLDRLDRIEDLPADELARSSALRKEGFSAEVTAGLLTQAQLRKEAVKKLGPFAEDMLFTRDGLAQATRLPVAAHHARRLLGEGADTGRDTAADNTGTDSTDADHADSADGDTADAPATIADLGCGIGADSFAFAGMGARVAAVDADEVTAAIASFNLRHLANAEVEHARAEDVDTSEFDALWFDPARRTTDKGSTHGATARIYDPEDFSPSLSWVVDTAIAAKSAGVKLGPGLDHSLIPDEAEAQWVSHAGEVVELCLYFGNARQRPGRSALVMGERTLLVHEDDLPDDDEDGVGELGRYLLEPDGAIVRAGLVTALCGPLQARRVHPKIAYLTSDVEPTGPASAGVSAYEVTDVLSAKIPNLRKALISRGIGSVVIKKRGADIVPDQVRRQLKLPSGDKATLVFTRLGERHVVLLTQPC</sequence>
<feature type="region of interest" description="Disordered" evidence="1">
    <location>
        <begin position="93"/>
        <end position="125"/>
    </location>
</feature>
<name>A0A846RYW9_9MICO</name>
<dbReference type="InterPro" id="IPR029063">
    <property type="entry name" value="SAM-dependent_MTases_sf"/>
</dbReference>
<dbReference type="SUPFAM" id="SSF53335">
    <property type="entry name" value="S-adenosyl-L-methionine-dependent methyltransferases"/>
    <property type="match status" value="1"/>
</dbReference>
<feature type="domain" description="Methyltransferase" evidence="2">
    <location>
        <begin position="132"/>
        <end position="195"/>
    </location>
</feature>
<evidence type="ECO:0000256" key="1">
    <source>
        <dbReference type="SAM" id="MobiDB-lite"/>
    </source>
</evidence>